<dbReference type="InterPro" id="IPR028389">
    <property type="entry name" value="POT1"/>
</dbReference>
<dbReference type="GO" id="GO:0032210">
    <property type="term" value="P:regulation of telomere maintenance via telomerase"/>
    <property type="evidence" value="ECO:0007669"/>
    <property type="project" value="TreeGrafter"/>
</dbReference>
<proteinExistence type="inferred from homology"/>
<evidence type="ECO:0000256" key="8">
    <source>
        <dbReference type="ARBA" id="ARBA00023242"/>
    </source>
</evidence>
<protein>
    <recommendedName>
        <fullName evidence="4">Protection of telomeres protein 1</fullName>
    </recommendedName>
</protein>
<dbReference type="SMART" id="SM00976">
    <property type="entry name" value="Telo_bind"/>
    <property type="match status" value="1"/>
</dbReference>
<dbReference type="GO" id="GO:0016233">
    <property type="term" value="P:telomere capping"/>
    <property type="evidence" value="ECO:0007669"/>
    <property type="project" value="TreeGrafter"/>
</dbReference>
<keyword evidence="12" id="KW-1185">Reference proteome</keyword>
<dbReference type="InterPro" id="IPR012340">
    <property type="entry name" value="NA-bd_OB-fold"/>
</dbReference>
<evidence type="ECO:0000313" key="11">
    <source>
        <dbReference type="EMBL" id="OQE04881.1"/>
    </source>
</evidence>
<dbReference type="Gene3D" id="2.40.50.140">
    <property type="entry name" value="Nucleic acid-binding proteins"/>
    <property type="match status" value="2"/>
</dbReference>
<evidence type="ECO:0000256" key="9">
    <source>
        <dbReference type="SAM" id="MobiDB-lite"/>
    </source>
</evidence>
<dbReference type="GO" id="GO:0098505">
    <property type="term" value="F:G-rich strand telomeric DNA binding"/>
    <property type="evidence" value="ECO:0007669"/>
    <property type="project" value="TreeGrafter"/>
</dbReference>
<dbReference type="GO" id="GO:0000783">
    <property type="term" value="C:nuclear telomere cap complex"/>
    <property type="evidence" value="ECO:0007669"/>
    <property type="project" value="TreeGrafter"/>
</dbReference>
<dbReference type="Proteomes" id="UP000191518">
    <property type="component" value="Unassembled WGS sequence"/>
</dbReference>
<dbReference type="AlphaFoldDB" id="A0A1V6RSX4"/>
<keyword evidence="6" id="KW-0779">Telomere</keyword>
<feature type="domain" description="Telomeric single stranded DNA binding POT1/Cdc13" evidence="10">
    <location>
        <begin position="9"/>
        <end position="149"/>
    </location>
</feature>
<dbReference type="GO" id="GO:0010521">
    <property type="term" value="F:telomerase inhibitor activity"/>
    <property type="evidence" value="ECO:0007669"/>
    <property type="project" value="TreeGrafter"/>
</dbReference>
<feature type="region of interest" description="Disordered" evidence="9">
    <location>
        <begin position="346"/>
        <end position="373"/>
    </location>
</feature>
<dbReference type="PANTHER" id="PTHR14513:SF0">
    <property type="entry name" value="PROTECTION OF TELOMERES PROTEIN 1"/>
    <property type="match status" value="1"/>
</dbReference>
<dbReference type="Pfam" id="PF02765">
    <property type="entry name" value="POT1"/>
    <property type="match status" value="1"/>
</dbReference>
<dbReference type="PANTHER" id="PTHR14513">
    <property type="entry name" value="PROTECTION OF TELOMERES 1"/>
    <property type="match status" value="1"/>
</dbReference>
<accession>A0A1V6RSX4</accession>
<dbReference type="InterPro" id="IPR011564">
    <property type="entry name" value="Telomer_end-bd_POT1/Cdc13"/>
</dbReference>
<dbReference type="EMBL" id="MDYP01000029">
    <property type="protein sequence ID" value="OQE04881.1"/>
    <property type="molecule type" value="Genomic_DNA"/>
</dbReference>
<keyword evidence="7" id="KW-0238">DNA-binding</keyword>
<keyword evidence="5" id="KW-0158">Chromosome</keyword>
<organism evidence="11 12">
    <name type="scientific">Penicillium vulpinum</name>
    <dbReference type="NCBI Taxonomy" id="29845"/>
    <lineage>
        <taxon>Eukaryota</taxon>
        <taxon>Fungi</taxon>
        <taxon>Dikarya</taxon>
        <taxon>Ascomycota</taxon>
        <taxon>Pezizomycotina</taxon>
        <taxon>Eurotiomycetes</taxon>
        <taxon>Eurotiomycetidae</taxon>
        <taxon>Eurotiales</taxon>
        <taxon>Aspergillaceae</taxon>
        <taxon>Penicillium</taxon>
    </lineage>
</organism>
<evidence type="ECO:0000256" key="1">
    <source>
        <dbReference type="ARBA" id="ARBA00004123"/>
    </source>
</evidence>
<evidence type="ECO:0000256" key="5">
    <source>
        <dbReference type="ARBA" id="ARBA00022454"/>
    </source>
</evidence>
<name>A0A1V6RSX4_9EURO</name>
<gene>
    <name evidence="11" type="ORF">PENVUL_c029G01808</name>
</gene>
<evidence type="ECO:0000256" key="7">
    <source>
        <dbReference type="ARBA" id="ARBA00023125"/>
    </source>
</evidence>
<evidence type="ECO:0000256" key="2">
    <source>
        <dbReference type="ARBA" id="ARBA00004574"/>
    </source>
</evidence>
<evidence type="ECO:0000256" key="3">
    <source>
        <dbReference type="ARBA" id="ARBA00008442"/>
    </source>
</evidence>
<reference evidence="12" key="1">
    <citation type="journal article" date="2017" name="Nat. Microbiol.">
        <title>Global analysis of biosynthetic gene clusters reveals vast potential of secondary metabolite production in Penicillium species.</title>
        <authorList>
            <person name="Nielsen J.C."/>
            <person name="Grijseels S."/>
            <person name="Prigent S."/>
            <person name="Ji B."/>
            <person name="Dainat J."/>
            <person name="Nielsen K.F."/>
            <person name="Frisvad J.C."/>
            <person name="Workman M."/>
            <person name="Nielsen J."/>
        </authorList>
    </citation>
    <scope>NUCLEOTIDE SEQUENCE [LARGE SCALE GENOMIC DNA]</scope>
    <source>
        <strain evidence="12">IBT 29486</strain>
    </source>
</reference>
<comment type="subcellular location">
    <subcellularLocation>
        <location evidence="2">Chromosome</location>
        <location evidence="2">Telomere</location>
    </subcellularLocation>
    <subcellularLocation>
        <location evidence="1">Nucleus</location>
    </subcellularLocation>
</comment>
<sequence>MKDMDSGDLVDITTACSSQGNFNILGVVVDTLPLFRTRGSSACITFTIKDSDFDAPTWAGGLKVKYFNDDESHIPNVKLKDVVLLRNIRVSIYQNKPTGVVSQNSNVSWVIFRPEPSLGSSPFITSGPIPFEPSLKEKDQAQSLLDFVSTKGTTVRQSTSYSVPAFQQFSHVLIPNSTPKSGGLPYVHIQSAKVGKLCQLLGQVVNLNTYDSEKCLLYLTDFTENEELVNYKKPGEEDDESGPEGDRFNYIQKKKNWPGPWGKLTIQVTLWEPHATYAREHIKPGDITLLTYARIKEGRGGLEAAVHEDRKYPEKIHLRKVDSDADERVQELMNRRAEYWKIHGEPKTDTKKAKKRNKKVEQKKEAQKEEGQLTMPAASRIKLNQHVKTRNYTVPALPLEKILLAETHINNAPGGIVYQLPFQNVNYHSQVRVIDFFPPRVEDFAVQTASAPLFSNQKGAIEPEFGWEWRFCLLVEGVEPRPSKQPREVMKIYVYGQDGDCLLDDNAFNLHHNPRRLAAIKEKLFLLWGNLEEEKSKAMASGQQNWGPVKSCPFECCIKEYGVQCTHSKDPNIMDVDGEVCTHPGCFGWERRFAMFGTTIHT</sequence>
<dbReference type="Pfam" id="PF16686">
    <property type="entry name" value="POT1PC"/>
    <property type="match status" value="1"/>
</dbReference>
<evidence type="ECO:0000256" key="6">
    <source>
        <dbReference type="ARBA" id="ARBA00022895"/>
    </source>
</evidence>
<evidence type="ECO:0000256" key="4">
    <source>
        <dbReference type="ARBA" id="ARBA00015253"/>
    </source>
</evidence>
<comment type="similarity">
    <text evidence="3">Belongs to the telombin family.</text>
</comment>
<evidence type="ECO:0000313" key="12">
    <source>
        <dbReference type="Proteomes" id="UP000191518"/>
    </source>
</evidence>
<dbReference type="SUPFAM" id="SSF50249">
    <property type="entry name" value="Nucleic acid-binding proteins"/>
    <property type="match status" value="2"/>
</dbReference>
<keyword evidence="8" id="KW-0539">Nucleus</keyword>
<dbReference type="FunFam" id="2.40.50.140:FF:000303">
    <property type="entry name" value="Protection of telomeres protein 1"/>
    <property type="match status" value="1"/>
</dbReference>
<dbReference type="STRING" id="29845.A0A1V6RSX4"/>
<dbReference type="InterPro" id="IPR032042">
    <property type="entry name" value="POT1PC"/>
</dbReference>
<dbReference type="CDD" id="cd04497">
    <property type="entry name" value="hPOT1_OB1_like"/>
    <property type="match status" value="1"/>
</dbReference>
<comment type="caution">
    <text evidence="11">The sequence shown here is derived from an EMBL/GenBank/DDBJ whole genome shotgun (WGS) entry which is preliminary data.</text>
</comment>
<evidence type="ECO:0000259" key="10">
    <source>
        <dbReference type="SMART" id="SM00976"/>
    </source>
</evidence>
<feature type="compositionally biased region" description="Basic and acidic residues" evidence="9">
    <location>
        <begin position="359"/>
        <end position="371"/>
    </location>
</feature>